<accession>A0A2S3IIY3</accession>
<feature type="domain" description="Plastid lipid-associated protein/fibrillin conserved" evidence="5">
    <location>
        <begin position="183"/>
        <end position="344"/>
    </location>
</feature>
<dbReference type="Proteomes" id="UP000243499">
    <property type="component" value="Chromosome 9"/>
</dbReference>
<dbReference type="PANTHER" id="PTHR31906">
    <property type="entry name" value="PLASTID-LIPID-ASSOCIATED PROTEIN 4, CHLOROPLASTIC-RELATED"/>
    <property type="match status" value="1"/>
</dbReference>
<reference evidence="6" key="1">
    <citation type="submission" date="2018-04" db="EMBL/GenBank/DDBJ databases">
        <title>WGS assembly of Panicum hallii.</title>
        <authorList>
            <person name="Lovell J."/>
            <person name="Jenkins J."/>
            <person name="Lowry D."/>
            <person name="Mamidi S."/>
            <person name="Sreedasyam A."/>
            <person name="Weng X."/>
            <person name="Barry K."/>
            <person name="Bonette J."/>
            <person name="Campitelli B."/>
            <person name="Daum C."/>
            <person name="Gordon S."/>
            <person name="Gould B."/>
            <person name="Lipzen A."/>
            <person name="Macqueen A."/>
            <person name="Palacio-Mejia J."/>
            <person name="Plott C."/>
            <person name="Shakirov E."/>
            <person name="Shu S."/>
            <person name="Yoshinaga Y."/>
            <person name="Zane M."/>
            <person name="Rokhsar D."/>
            <person name="Grimwood J."/>
            <person name="Schmutz J."/>
            <person name="Juenger T."/>
        </authorList>
    </citation>
    <scope>NUCLEOTIDE SEQUENCE [LARGE SCALE GENOMIC DNA]</scope>
    <source>
        <strain evidence="6">FIL2</strain>
    </source>
</reference>
<dbReference type="GO" id="GO:0009536">
    <property type="term" value="C:plastid"/>
    <property type="evidence" value="ECO:0007669"/>
    <property type="project" value="UniProtKB-SubCell"/>
</dbReference>
<dbReference type="Gramene" id="PAN45475">
    <property type="protein sequence ID" value="PAN45475"/>
    <property type="gene ID" value="PAHAL_9G122200"/>
</dbReference>
<organism evidence="6">
    <name type="scientific">Panicum hallii</name>
    <dbReference type="NCBI Taxonomy" id="206008"/>
    <lineage>
        <taxon>Eukaryota</taxon>
        <taxon>Viridiplantae</taxon>
        <taxon>Streptophyta</taxon>
        <taxon>Embryophyta</taxon>
        <taxon>Tracheophyta</taxon>
        <taxon>Spermatophyta</taxon>
        <taxon>Magnoliopsida</taxon>
        <taxon>Liliopsida</taxon>
        <taxon>Poales</taxon>
        <taxon>Poaceae</taxon>
        <taxon>PACMAD clade</taxon>
        <taxon>Panicoideae</taxon>
        <taxon>Panicodae</taxon>
        <taxon>Paniceae</taxon>
        <taxon>Panicinae</taxon>
        <taxon>Panicum</taxon>
        <taxon>Panicum sect. Panicum</taxon>
    </lineage>
</organism>
<evidence type="ECO:0000256" key="1">
    <source>
        <dbReference type="ARBA" id="ARBA00004474"/>
    </source>
</evidence>
<name>A0A2S3IIY3_9POAL</name>
<proteinExistence type="predicted"/>
<dbReference type="InterPro" id="IPR006843">
    <property type="entry name" value="PAP/fibrillin_dom"/>
</dbReference>
<evidence type="ECO:0000256" key="2">
    <source>
        <dbReference type="ARBA" id="ARBA00022640"/>
    </source>
</evidence>
<evidence type="ECO:0000259" key="5">
    <source>
        <dbReference type="Pfam" id="PF04755"/>
    </source>
</evidence>
<keyword evidence="2" id="KW-0934">Plastid</keyword>
<evidence type="ECO:0000313" key="6">
    <source>
        <dbReference type="EMBL" id="PAN45475.1"/>
    </source>
</evidence>
<comment type="subcellular location">
    <subcellularLocation>
        <location evidence="1">Plastid</location>
    </subcellularLocation>
</comment>
<keyword evidence="3" id="KW-0809">Transit peptide</keyword>
<protein>
    <recommendedName>
        <fullName evidence="5">Plastid lipid-associated protein/fibrillin conserved domain-containing protein</fullName>
    </recommendedName>
</protein>
<feature type="region of interest" description="Disordered" evidence="4">
    <location>
        <begin position="104"/>
        <end position="126"/>
    </location>
</feature>
<gene>
    <name evidence="6" type="ORF">PAHAL_9G122200</name>
</gene>
<evidence type="ECO:0000256" key="3">
    <source>
        <dbReference type="ARBA" id="ARBA00022946"/>
    </source>
</evidence>
<sequence length="354" mass="39498">MDDCRHMTCSVLFQKPLRCTERTPPYGLCSRPRARARRGEGEPHPARRALYPPLKKHATPSLAFAFVEKSRSRHRDFHRKSHAKIPLASPPCRRRRAMAPASLPLSLPRAPGAPLPPPASPGTSVAACSHLAAPSRGTRRRRGPSVALAGRQGGRWRAGVSSFPFLPSFFTGNKGEKDAEKAMRLKEELLAAIAPLDRGAEATSEDKERVEQIVQQLEAVNQVKEPLKSDLLNGKWELLYTTSTSILQPQRPKYLRPFGKIYQAINADTLRAQNMETCPYFNQVTANLVPLNPRRVAVQFDYFKIFSLISIKSPGSGKGELEITYLDEELRVSRGDKGNLFVLKMVDPTYRVPL</sequence>
<evidence type="ECO:0000256" key="4">
    <source>
        <dbReference type="SAM" id="MobiDB-lite"/>
    </source>
</evidence>
<dbReference type="Pfam" id="PF04755">
    <property type="entry name" value="PAP_fibrillin"/>
    <property type="match status" value="1"/>
</dbReference>
<dbReference type="EMBL" id="CM008054">
    <property type="protein sequence ID" value="PAN45475.1"/>
    <property type="molecule type" value="Genomic_DNA"/>
</dbReference>
<dbReference type="AlphaFoldDB" id="A0A2S3IIY3"/>
<feature type="compositionally biased region" description="Pro residues" evidence="4">
    <location>
        <begin position="111"/>
        <end position="120"/>
    </location>
</feature>
<dbReference type="InterPro" id="IPR039633">
    <property type="entry name" value="PAP"/>
</dbReference>